<sequence>MGLVLYGKWNRIKKEINNKENKRIKVGKIYWVHVGYNIGSEVYGKGNKFVRPVLVVKQINNIGLFLGIPLSSRNNKLYYEFIDSKNKVQYAMMFQIRTFSSKRVINLYGAIDDKSLLDIKNKIKDLYNL</sequence>
<dbReference type="InterPro" id="IPR003477">
    <property type="entry name" value="PemK-like"/>
</dbReference>
<dbReference type="SUPFAM" id="SSF50118">
    <property type="entry name" value="Cell growth inhibitor/plasmid maintenance toxic component"/>
    <property type="match status" value="1"/>
</dbReference>
<evidence type="ECO:0000313" key="2">
    <source>
        <dbReference type="Proteomes" id="UP000194265"/>
    </source>
</evidence>
<gene>
    <name evidence="1" type="ORF">CVIC8964_1288</name>
</gene>
<dbReference type="RefSeq" id="WP_086333924.1">
    <property type="nucleotide sequence ID" value="NZ_CP018791.1"/>
</dbReference>
<dbReference type="EMBL" id="CP018791">
    <property type="protein sequence ID" value="ARR02677.1"/>
    <property type="molecule type" value="Genomic_DNA"/>
</dbReference>
<dbReference type="OrthoDB" id="5325266at2"/>
<reference evidence="1 2" key="1">
    <citation type="journal article" date="2017" name="Genome Biol. Evol.">
        <title>Comparative Genomic Analysis Identifies a Campylobacter Clade Deficient in Selenium Metabolism.</title>
        <authorList>
            <person name="Miller W.G."/>
            <person name="Yee E."/>
            <person name="Lopes B.S."/>
            <person name="Chapman M.H."/>
            <person name="Huynh S."/>
            <person name="Bono J.L."/>
            <person name="Parker C.T."/>
            <person name="Strachan N.J.C."/>
            <person name="Forbes K.J."/>
        </authorList>
    </citation>
    <scope>NUCLEOTIDE SEQUENCE [LARGE SCALE GENOMIC DNA]</scope>
    <source>
        <strain evidence="1 2">RM8964</strain>
    </source>
</reference>
<dbReference type="GO" id="GO:0003677">
    <property type="term" value="F:DNA binding"/>
    <property type="evidence" value="ECO:0007669"/>
    <property type="project" value="InterPro"/>
</dbReference>
<dbReference type="InterPro" id="IPR011067">
    <property type="entry name" value="Plasmid_toxin/cell-grow_inhib"/>
</dbReference>
<name>A0A1X9T2C2_9BACT</name>
<organism evidence="1 2">
    <name type="scientific">Campylobacter vicugnae</name>
    <dbReference type="NCBI Taxonomy" id="1660076"/>
    <lineage>
        <taxon>Bacteria</taxon>
        <taxon>Pseudomonadati</taxon>
        <taxon>Campylobacterota</taxon>
        <taxon>Epsilonproteobacteria</taxon>
        <taxon>Campylobacterales</taxon>
        <taxon>Campylobacteraceae</taxon>
        <taxon>Campylobacter</taxon>
    </lineage>
</organism>
<dbReference type="STRING" id="1660074.CVIC8964_1288"/>
<dbReference type="Proteomes" id="UP000194265">
    <property type="component" value="Chromosome"/>
</dbReference>
<proteinExistence type="predicted"/>
<evidence type="ECO:0000313" key="1">
    <source>
        <dbReference type="EMBL" id="ARR02677.1"/>
    </source>
</evidence>
<dbReference type="Gene3D" id="2.30.30.110">
    <property type="match status" value="1"/>
</dbReference>
<protein>
    <submittedName>
        <fullName evidence="1">Toxin-antitoxin system, toxin component, PemK family</fullName>
    </submittedName>
</protein>
<accession>A0A1X9T2C2</accession>
<dbReference type="AlphaFoldDB" id="A0A1X9T2C2"/>
<dbReference type="Pfam" id="PF02452">
    <property type="entry name" value="PemK_toxin"/>
    <property type="match status" value="1"/>
</dbReference>